<organism evidence="3 4">
    <name type="scientific">Candidatus Choladousia intestinavium</name>
    <dbReference type="NCBI Taxonomy" id="2840727"/>
    <lineage>
        <taxon>Bacteria</taxon>
        <taxon>Bacillati</taxon>
        <taxon>Bacillota</taxon>
        <taxon>Clostridia</taxon>
        <taxon>Lachnospirales</taxon>
        <taxon>Lachnospiraceae</taxon>
        <taxon>Lachnospiraceae incertae sedis</taxon>
        <taxon>Candidatus Choladousia</taxon>
    </lineage>
</organism>
<dbReference type="EMBL" id="DVGK01000085">
    <property type="protein sequence ID" value="HIR13784.1"/>
    <property type="molecule type" value="Genomic_DNA"/>
</dbReference>
<dbReference type="InterPro" id="IPR020568">
    <property type="entry name" value="Ribosomal_Su5_D2-typ_SF"/>
</dbReference>
<dbReference type="InterPro" id="IPR004482">
    <property type="entry name" value="Mg_chelat-rel"/>
</dbReference>
<sequence>MYSEAISAAVCGVESRMILVEADVANGLPGFSMVGFLSSEVREAQDRVRTAIHNSGIRLEAKKVTVNLAPGDVRKSGSGFDLPIAVAVLAAYGVIPREALRETLFAGELGLDGRINKIRGILGMVMEARKAGCKTCILPEENAAEGAMIEGVKICGAKSLKEVLDHLTGSSKLKQTVSNIEEKFQKEEEKDKIDFADIRGQRLVKRAIEIAAAGMHNILISGPPGCGKSMMAKRIPTILPPLSREEALEVSKIYSVAGLLPEEGLLTKRPFRMPHHTISGAAMAGGGFVPGPGEISFAHRGVLYLDELPEYQTEVLEVLRQPMEDGQVILSRGGGTYVFPCEFMLAASRNPCKCGYYPDRTRCRCTEGEVERYLHRISRPLLDRIDLHVEAEPVKYEELTGERKEETSEIIRERVLLARQRQEERYRGTGLRFNRDLTPAHLEEYCSLGEGEARLMAEIYRKKELTARAFHRLLKVSRTIADLEGSREIESHHISEAVLYRPIKQLM</sequence>
<dbReference type="PANTHER" id="PTHR32039:SF7">
    <property type="entry name" value="COMPETENCE PROTEIN COMM"/>
    <property type="match status" value="1"/>
</dbReference>
<dbReference type="GO" id="GO:0005524">
    <property type="term" value="F:ATP binding"/>
    <property type="evidence" value="ECO:0007669"/>
    <property type="project" value="InterPro"/>
</dbReference>
<dbReference type="NCBIfam" id="TIGR00368">
    <property type="entry name" value="YifB family Mg chelatase-like AAA ATPase"/>
    <property type="match status" value="1"/>
</dbReference>
<name>A0A9D1D993_9FIRM</name>
<proteinExistence type="predicted"/>
<reference evidence="3" key="1">
    <citation type="submission" date="2020-10" db="EMBL/GenBank/DDBJ databases">
        <authorList>
            <person name="Gilroy R."/>
        </authorList>
    </citation>
    <scope>NUCLEOTIDE SEQUENCE</scope>
    <source>
        <strain evidence="3">ChiSjej4B22-8148</strain>
    </source>
</reference>
<dbReference type="InterPro" id="IPR025158">
    <property type="entry name" value="Mg_chelat-rel_C"/>
</dbReference>
<feature type="domain" description="Mg chelatase-related protein C-terminal" evidence="2">
    <location>
        <begin position="406"/>
        <end position="501"/>
    </location>
</feature>
<dbReference type="InterPro" id="IPR000523">
    <property type="entry name" value="Mg_chelatse_chII-like_cat_dom"/>
</dbReference>
<dbReference type="InterPro" id="IPR045006">
    <property type="entry name" value="CHLI-like"/>
</dbReference>
<reference evidence="3" key="2">
    <citation type="journal article" date="2021" name="PeerJ">
        <title>Extensive microbial diversity within the chicken gut microbiome revealed by metagenomics and culture.</title>
        <authorList>
            <person name="Gilroy R."/>
            <person name="Ravi A."/>
            <person name="Getino M."/>
            <person name="Pursley I."/>
            <person name="Horton D.L."/>
            <person name="Alikhan N.F."/>
            <person name="Baker D."/>
            <person name="Gharbi K."/>
            <person name="Hall N."/>
            <person name="Watson M."/>
            <person name="Adriaenssens E.M."/>
            <person name="Foster-Nyarko E."/>
            <person name="Jarju S."/>
            <person name="Secka A."/>
            <person name="Antonio M."/>
            <person name="Oren A."/>
            <person name="Chaudhuri R.R."/>
            <person name="La Ragione R."/>
            <person name="Hildebrand F."/>
            <person name="Pallen M.J."/>
        </authorList>
    </citation>
    <scope>NUCLEOTIDE SEQUENCE</scope>
    <source>
        <strain evidence="3">ChiSjej4B22-8148</strain>
    </source>
</reference>
<dbReference type="Gene3D" id="3.30.230.10">
    <property type="match status" value="1"/>
</dbReference>
<dbReference type="PANTHER" id="PTHR32039">
    <property type="entry name" value="MAGNESIUM-CHELATASE SUBUNIT CHLI"/>
    <property type="match status" value="1"/>
</dbReference>
<evidence type="ECO:0000259" key="1">
    <source>
        <dbReference type="Pfam" id="PF01078"/>
    </source>
</evidence>
<dbReference type="Gene3D" id="3.40.50.300">
    <property type="entry name" value="P-loop containing nucleotide triphosphate hydrolases"/>
    <property type="match status" value="1"/>
</dbReference>
<dbReference type="Pfam" id="PF13335">
    <property type="entry name" value="Mg_chelatase_C"/>
    <property type="match status" value="1"/>
</dbReference>
<accession>A0A9D1D993</accession>
<evidence type="ECO:0000313" key="3">
    <source>
        <dbReference type="EMBL" id="HIR13784.1"/>
    </source>
</evidence>
<evidence type="ECO:0000313" key="4">
    <source>
        <dbReference type="Proteomes" id="UP000886757"/>
    </source>
</evidence>
<dbReference type="InterPro" id="IPR014721">
    <property type="entry name" value="Ribsml_uS5_D2-typ_fold_subgr"/>
</dbReference>
<dbReference type="AlphaFoldDB" id="A0A9D1D993"/>
<dbReference type="SUPFAM" id="SSF52540">
    <property type="entry name" value="P-loop containing nucleoside triphosphate hydrolases"/>
    <property type="match status" value="1"/>
</dbReference>
<dbReference type="SUPFAM" id="SSF54211">
    <property type="entry name" value="Ribosomal protein S5 domain 2-like"/>
    <property type="match status" value="1"/>
</dbReference>
<dbReference type="Pfam" id="PF13541">
    <property type="entry name" value="ChlI"/>
    <property type="match status" value="1"/>
</dbReference>
<protein>
    <submittedName>
        <fullName evidence="3">YifB family Mg chelatase-like AAA ATPase</fullName>
    </submittedName>
</protein>
<evidence type="ECO:0000259" key="2">
    <source>
        <dbReference type="Pfam" id="PF13335"/>
    </source>
</evidence>
<feature type="domain" description="Magnesium chelatase ChlI-like catalytic" evidence="1">
    <location>
        <begin position="194"/>
        <end position="398"/>
    </location>
</feature>
<dbReference type="Proteomes" id="UP000886757">
    <property type="component" value="Unassembled WGS sequence"/>
</dbReference>
<comment type="caution">
    <text evidence="3">The sequence shown here is derived from an EMBL/GenBank/DDBJ whole genome shotgun (WGS) entry which is preliminary data.</text>
</comment>
<gene>
    <name evidence="3" type="ORF">IAB31_07665</name>
</gene>
<dbReference type="Pfam" id="PF01078">
    <property type="entry name" value="Mg_chelatase"/>
    <property type="match status" value="1"/>
</dbReference>
<dbReference type="InterPro" id="IPR027417">
    <property type="entry name" value="P-loop_NTPase"/>
</dbReference>